<keyword evidence="4" id="KW-0812">Transmembrane</keyword>
<accession>A0ABW4KL83</accession>
<dbReference type="PANTHER" id="PTHR34703:SF1">
    <property type="entry name" value="ANTIPORTER SUBUNIT MNHG2-RELATED"/>
    <property type="match status" value="1"/>
</dbReference>
<dbReference type="InterPro" id="IPR005133">
    <property type="entry name" value="PhaG_MnhG_YufB"/>
</dbReference>
<evidence type="ECO:0000256" key="2">
    <source>
        <dbReference type="ARBA" id="ARBA00008404"/>
    </source>
</evidence>
<dbReference type="NCBIfam" id="NF009314">
    <property type="entry name" value="PRK12674.1-2"/>
    <property type="match status" value="1"/>
</dbReference>
<feature type="transmembrane region" description="Helical" evidence="4">
    <location>
        <begin position="43"/>
        <end position="62"/>
    </location>
</feature>
<gene>
    <name evidence="5" type="primary">mnhG</name>
    <name evidence="5" type="ORF">ACFSCZ_18500</name>
</gene>
<feature type="transmembrane region" description="Helical" evidence="4">
    <location>
        <begin position="68"/>
        <end position="88"/>
    </location>
</feature>
<proteinExistence type="inferred from homology"/>
<keyword evidence="4" id="KW-1133">Transmembrane helix</keyword>
<evidence type="ECO:0000313" key="6">
    <source>
        <dbReference type="Proteomes" id="UP001597301"/>
    </source>
</evidence>
<protein>
    <submittedName>
        <fullName evidence="5">Monovalent cation/H(+) antiporter subunit G</fullName>
    </submittedName>
</protein>
<feature type="transmembrane region" description="Helical" evidence="4">
    <location>
        <begin position="6"/>
        <end position="31"/>
    </location>
</feature>
<dbReference type="PANTHER" id="PTHR34703">
    <property type="entry name" value="ANTIPORTER SUBUNIT MNHG2-RELATED"/>
    <property type="match status" value="1"/>
</dbReference>
<comment type="similarity">
    <text evidence="2">Belongs to the CPA3 antiporters (TC 2.A.63) subunit G family.</text>
</comment>
<dbReference type="NCBIfam" id="TIGR01300">
    <property type="entry name" value="CPA3_mnhG_phaG"/>
    <property type="match status" value="1"/>
</dbReference>
<dbReference type="EMBL" id="JBHUEO010000113">
    <property type="protein sequence ID" value="MFD1708667.1"/>
    <property type="molecule type" value="Genomic_DNA"/>
</dbReference>
<reference evidence="6" key="1">
    <citation type="journal article" date="2019" name="Int. J. Syst. Evol. Microbiol.">
        <title>The Global Catalogue of Microorganisms (GCM) 10K type strain sequencing project: providing services to taxonomists for standard genome sequencing and annotation.</title>
        <authorList>
            <consortium name="The Broad Institute Genomics Platform"/>
            <consortium name="The Broad Institute Genome Sequencing Center for Infectious Disease"/>
            <person name="Wu L."/>
            <person name="Ma J."/>
        </authorList>
    </citation>
    <scope>NUCLEOTIDE SEQUENCE [LARGE SCALE GENOMIC DNA]</scope>
    <source>
        <strain evidence="6">CGMCC 1.12295</strain>
    </source>
</reference>
<keyword evidence="3" id="KW-0050">Antiport</keyword>
<comment type="subcellular location">
    <subcellularLocation>
        <location evidence="1">Membrane</location>
        <topology evidence="1">Multi-pass membrane protein</topology>
    </subcellularLocation>
</comment>
<keyword evidence="6" id="KW-1185">Reference proteome</keyword>
<sequence length="116" mass="12672">MTGATEIIIVIFILVGVFFSLVASIGVIRLPDVYTRNHAASKSTTLGVMSTLTGTLLFFYFHEGVINLQILLGIIFIFITAPVGGHVISRAAYNTGVKLSENSVRDDLEKKKELEQ</sequence>
<dbReference type="RefSeq" id="WP_380776269.1">
    <property type="nucleotide sequence ID" value="NZ_JBHUEO010000113.1"/>
</dbReference>
<evidence type="ECO:0000256" key="4">
    <source>
        <dbReference type="SAM" id="Phobius"/>
    </source>
</evidence>
<keyword evidence="3" id="KW-0813">Transport</keyword>
<dbReference type="Proteomes" id="UP001597301">
    <property type="component" value="Unassembled WGS sequence"/>
</dbReference>
<keyword evidence="4" id="KW-0472">Membrane</keyword>
<evidence type="ECO:0000256" key="1">
    <source>
        <dbReference type="ARBA" id="ARBA00004141"/>
    </source>
</evidence>
<name>A0ABW4KL83_9BACI</name>
<evidence type="ECO:0000313" key="5">
    <source>
        <dbReference type="EMBL" id="MFD1708667.1"/>
    </source>
</evidence>
<comment type="caution">
    <text evidence="5">The sequence shown here is derived from an EMBL/GenBank/DDBJ whole genome shotgun (WGS) entry which is preliminary data.</text>
</comment>
<organism evidence="5 6">
    <name type="scientific">Siminovitchia sediminis</name>
    <dbReference type="NCBI Taxonomy" id="1274353"/>
    <lineage>
        <taxon>Bacteria</taxon>
        <taxon>Bacillati</taxon>
        <taxon>Bacillota</taxon>
        <taxon>Bacilli</taxon>
        <taxon>Bacillales</taxon>
        <taxon>Bacillaceae</taxon>
        <taxon>Siminovitchia</taxon>
    </lineage>
</organism>
<evidence type="ECO:0000256" key="3">
    <source>
        <dbReference type="ARBA" id="ARBA00022449"/>
    </source>
</evidence>
<dbReference type="Pfam" id="PF03334">
    <property type="entry name" value="PhaG_MnhG_YufB"/>
    <property type="match status" value="1"/>
</dbReference>